<dbReference type="NCBIfam" id="TIGR00287">
    <property type="entry name" value="cas1"/>
    <property type="match status" value="1"/>
</dbReference>
<keyword evidence="6 8" id="KW-0051">Antiviral defense</keyword>
<evidence type="ECO:0000256" key="3">
    <source>
        <dbReference type="ARBA" id="ARBA00022759"/>
    </source>
</evidence>
<proteinExistence type="inferred from homology"/>
<evidence type="ECO:0000313" key="9">
    <source>
        <dbReference type="EMBL" id="QVV88182.1"/>
    </source>
</evidence>
<evidence type="ECO:0000256" key="6">
    <source>
        <dbReference type="ARBA" id="ARBA00023118"/>
    </source>
</evidence>
<evidence type="ECO:0000256" key="5">
    <source>
        <dbReference type="ARBA" id="ARBA00022842"/>
    </source>
</evidence>
<dbReference type="InterPro" id="IPR002729">
    <property type="entry name" value="CRISPR-assoc_Cas1"/>
</dbReference>
<evidence type="ECO:0000256" key="2">
    <source>
        <dbReference type="ARBA" id="ARBA00022723"/>
    </source>
</evidence>
<evidence type="ECO:0000256" key="4">
    <source>
        <dbReference type="ARBA" id="ARBA00022801"/>
    </source>
</evidence>
<dbReference type="AlphaFoldDB" id="A0A8E7EGS7"/>
<dbReference type="KEGG" id="mrtj:KHC33_12695"/>
<protein>
    <recommendedName>
        <fullName evidence="8">CRISPR-associated endonuclease Cas1</fullName>
        <ecNumber evidence="8">3.1.-.-</ecNumber>
    </recommendedName>
</protein>
<feature type="binding site" evidence="8">
    <location>
        <position position="143"/>
    </location>
    <ligand>
        <name>Mn(2+)</name>
        <dbReference type="ChEBI" id="CHEBI:29035"/>
    </ligand>
</feature>
<organism evidence="9 10">
    <name type="scientific">Methanospirillum purgamenti</name>
    <dbReference type="NCBI Taxonomy" id="2834276"/>
    <lineage>
        <taxon>Archaea</taxon>
        <taxon>Methanobacteriati</taxon>
        <taxon>Methanobacteriota</taxon>
        <taxon>Stenosarchaea group</taxon>
        <taxon>Methanomicrobia</taxon>
        <taxon>Methanomicrobiales</taxon>
        <taxon>Methanospirillaceae</taxon>
        <taxon>Methanospirillum</taxon>
    </lineage>
</organism>
<dbReference type="Gene3D" id="1.20.120.920">
    <property type="entry name" value="CRISPR-associated endonuclease Cas1, C-terminal domain"/>
    <property type="match status" value="1"/>
</dbReference>
<comment type="subunit">
    <text evidence="8">Homodimer, forms a heterotetramer with a Cas2 homodimer.</text>
</comment>
<evidence type="ECO:0000313" key="10">
    <source>
        <dbReference type="Proteomes" id="UP000680656"/>
    </source>
</evidence>
<keyword evidence="5 8" id="KW-0460">Magnesium</keyword>
<dbReference type="InterPro" id="IPR019851">
    <property type="entry name" value="CRISPR-assoc_Cas1_ECOLI"/>
</dbReference>
<dbReference type="HAMAP" id="MF_01470">
    <property type="entry name" value="Cas1"/>
    <property type="match status" value="1"/>
</dbReference>
<dbReference type="Proteomes" id="UP000680656">
    <property type="component" value="Chromosome"/>
</dbReference>
<dbReference type="InterPro" id="IPR033641">
    <property type="entry name" value="Cas1_I-E"/>
</dbReference>
<dbReference type="Pfam" id="PF01867">
    <property type="entry name" value="Cas_Cas1"/>
    <property type="match status" value="2"/>
</dbReference>
<gene>
    <name evidence="9" type="primary">cas1e</name>
    <name evidence="8" type="synonym">cas1</name>
    <name evidence="9" type="ORF">KHC33_12695</name>
</gene>
<dbReference type="GO" id="GO:0004520">
    <property type="term" value="F:DNA endonuclease activity"/>
    <property type="evidence" value="ECO:0007669"/>
    <property type="project" value="InterPro"/>
</dbReference>
<keyword evidence="8" id="KW-0464">Manganese</keyword>
<feature type="binding site" evidence="8">
    <location>
        <position position="223"/>
    </location>
    <ligand>
        <name>Mn(2+)</name>
        <dbReference type="ChEBI" id="CHEBI:29035"/>
    </ligand>
</feature>
<comment type="similarity">
    <text evidence="8">Belongs to the CRISPR-associated endonuclease Cas1 family.</text>
</comment>
<keyword evidence="10" id="KW-1185">Reference proteome</keyword>
<dbReference type="EC" id="3.1.-.-" evidence="8"/>
<keyword evidence="2 8" id="KW-0479">Metal-binding</keyword>
<name>A0A8E7EGS7_9EURY</name>
<keyword evidence="3 8" id="KW-0255">Endonuclease</keyword>
<keyword evidence="7 8" id="KW-0238">DNA-binding</keyword>
<feature type="binding site" evidence="8">
    <location>
        <position position="210"/>
    </location>
    <ligand>
        <name>Mn(2+)</name>
        <dbReference type="ChEBI" id="CHEBI:29035"/>
    </ligand>
</feature>
<dbReference type="GO" id="GO:0003677">
    <property type="term" value="F:DNA binding"/>
    <property type="evidence" value="ECO:0007669"/>
    <property type="project" value="UniProtKB-KW"/>
</dbReference>
<dbReference type="EMBL" id="CP075546">
    <property type="protein sequence ID" value="QVV88182.1"/>
    <property type="molecule type" value="Genomic_DNA"/>
</dbReference>
<keyword evidence="1 8" id="KW-0540">Nuclease</keyword>
<dbReference type="NCBIfam" id="TIGR03638">
    <property type="entry name" value="cas1_ECOLI"/>
    <property type="match status" value="1"/>
</dbReference>
<dbReference type="CDD" id="cd09719">
    <property type="entry name" value="Cas1_I-E"/>
    <property type="match status" value="1"/>
</dbReference>
<accession>A0A8E7EGS7</accession>
<dbReference type="GO" id="GO:0051607">
    <property type="term" value="P:defense response to virus"/>
    <property type="evidence" value="ECO:0007669"/>
    <property type="project" value="UniProtKB-UniRule"/>
</dbReference>
<dbReference type="InterPro" id="IPR042206">
    <property type="entry name" value="CRISPR-assoc_Cas1_C"/>
</dbReference>
<dbReference type="GO" id="GO:0046872">
    <property type="term" value="F:metal ion binding"/>
    <property type="evidence" value="ECO:0007669"/>
    <property type="project" value="UniProtKB-UniRule"/>
</dbReference>
<dbReference type="PANTHER" id="PTHR34353:SF3">
    <property type="entry name" value="CRISPR-ASSOCIATED ENDONUCLEASE CAS1"/>
    <property type="match status" value="1"/>
</dbReference>
<comment type="cofactor">
    <cofactor evidence="8">
        <name>Mg(2+)</name>
        <dbReference type="ChEBI" id="CHEBI:18420"/>
    </cofactor>
    <cofactor evidence="8">
        <name>Mn(2+)</name>
        <dbReference type="ChEBI" id="CHEBI:29035"/>
    </cofactor>
</comment>
<sequence length="299" mass="32516">MTPSLPDIKPVPIKERSSVVFLGRGELDVIDGAFVLVDKNGIRMQIPVGGLASLMLEPGSRVSHAAVTLASKVGCLLVFVGEGGVRLYSVGHPGGARSDRLLYQARLALDEESRLKVVKKMFSLRFGEDFSDAYSVEQLRGLEGVRVREGYRTIARDTGVIWNGRRYDPHSWGSADLPNRCLSTATASLYGICEAAVLAAGYSPSIGFLHTGKPLSFVYDIADLFKFETVVPAAFKTAALNPHEPEREVRYACRDLFRETHLLKRIIPTIEEVLAAGGISTPAPPDWVVPPAIPVDEEG</sequence>
<reference evidence="9 10" key="1">
    <citation type="submission" date="2021-05" db="EMBL/GenBank/DDBJ databases">
        <title>A novel Methanospirillum isolate from a pyrite-forming mixed culture.</title>
        <authorList>
            <person name="Bunk B."/>
            <person name="Sproer C."/>
            <person name="Spring S."/>
            <person name="Pester M."/>
        </authorList>
    </citation>
    <scope>NUCLEOTIDE SEQUENCE [LARGE SCALE GENOMIC DNA]</scope>
    <source>
        <strain evidence="9 10">J.3.6.1-F.2.7.3</strain>
    </source>
</reference>
<keyword evidence="4 8" id="KW-0378">Hydrolase</keyword>
<comment type="function">
    <text evidence="8">CRISPR (clustered regularly interspaced short palindromic repeat), is an adaptive immune system that provides protection against mobile genetic elements (viruses, transposable elements and conjugative plasmids). CRISPR clusters contain spacers, sequences complementary to antecedent mobile elements, and target invading nucleic acids. CRISPR clusters are transcribed and processed into CRISPR RNA (crRNA). Acts as a dsDNA endonuclease. Involved in the integration of spacer DNA into the CRISPR cassette.</text>
</comment>
<dbReference type="InterPro" id="IPR050646">
    <property type="entry name" value="Cas1"/>
</dbReference>
<dbReference type="RefSeq" id="WP_214418999.1">
    <property type="nucleotide sequence ID" value="NZ_CP075546.1"/>
</dbReference>
<dbReference type="GO" id="GO:0016787">
    <property type="term" value="F:hydrolase activity"/>
    <property type="evidence" value="ECO:0007669"/>
    <property type="project" value="UniProtKB-KW"/>
</dbReference>
<dbReference type="Gene3D" id="3.100.10.20">
    <property type="entry name" value="CRISPR-associated endonuclease Cas1, N-terminal domain"/>
    <property type="match status" value="1"/>
</dbReference>
<dbReference type="InterPro" id="IPR042211">
    <property type="entry name" value="CRISPR-assoc_Cas1_N"/>
</dbReference>
<evidence type="ECO:0000256" key="1">
    <source>
        <dbReference type="ARBA" id="ARBA00022722"/>
    </source>
</evidence>
<evidence type="ECO:0000256" key="7">
    <source>
        <dbReference type="ARBA" id="ARBA00023125"/>
    </source>
</evidence>
<dbReference type="GO" id="GO:0043571">
    <property type="term" value="P:maintenance of CRISPR repeat elements"/>
    <property type="evidence" value="ECO:0007669"/>
    <property type="project" value="UniProtKB-UniRule"/>
</dbReference>
<evidence type="ECO:0000256" key="8">
    <source>
        <dbReference type="HAMAP-Rule" id="MF_01470"/>
    </source>
</evidence>
<dbReference type="GeneID" id="65098057"/>
<dbReference type="PANTHER" id="PTHR34353">
    <property type="entry name" value="CRISPR-ASSOCIATED ENDONUCLEASE CAS1 1"/>
    <property type="match status" value="1"/>
</dbReference>